<organism evidence="1 2">
    <name type="scientific">Liparis tanakae</name>
    <name type="common">Tanaka's snailfish</name>
    <dbReference type="NCBI Taxonomy" id="230148"/>
    <lineage>
        <taxon>Eukaryota</taxon>
        <taxon>Metazoa</taxon>
        <taxon>Chordata</taxon>
        <taxon>Craniata</taxon>
        <taxon>Vertebrata</taxon>
        <taxon>Euteleostomi</taxon>
        <taxon>Actinopterygii</taxon>
        <taxon>Neopterygii</taxon>
        <taxon>Teleostei</taxon>
        <taxon>Neoteleostei</taxon>
        <taxon>Acanthomorphata</taxon>
        <taxon>Eupercaria</taxon>
        <taxon>Perciformes</taxon>
        <taxon>Cottioidei</taxon>
        <taxon>Cottales</taxon>
        <taxon>Liparidae</taxon>
        <taxon>Liparis</taxon>
    </lineage>
</organism>
<dbReference type="AlphaFoldDB" id="A0A4Z2IDU2"/>
<reference evidence="1 2" key="1">
    <citation type="submission" date="2019-03" db="EMBL/GenBank/DDBJ databases">
        <title>First draft genome of Liparis tanakae, snailfish: a comprehensive survey of snailfish specific genes.</title>
        <authorList>
            <person name="Kim W."/>
            <person name="Song I."/>
            <person name="Jeong J.-H."/>
            <person name="Kim D."/>
            <person name="Kim S."/>
            <person name="Ryu S."/>
            <person name="Song J.Y."/>
            <person name="Lee S.K."/>
        </authorList>
    </citation>
    <scope>NUCLEOTIDE SEQUENCE [LARGE SCALE GENOMIC DNA]</scope>
    <source>
        <tissue evidence="1">Muscle</tissue>
    </source>
</reference>
<keyword evidence="2" id="KW-1185">Reference proteome</keyword>
<evidence type="ECO:0000313" key="1">
    <source>
        <dbReference type="EMBL" id="TNN75163.1"/>
    </source>
</evidence>
<name>A0A4Z2IDU2_9TELE</name>
<evidence type="ECO:0000313" key="2">
    <source>
        <dbReference type="Proteomes" id="UP000314294"/>
    </source>
</evidence>
<sequence>MQGFNYGFPPRAARPRVNTNRGTAIVAMRPMSEPFPSSGSHSLMSGIKPPAHRKSPSLRAANQELTDWFVLILRCSEGEVTEEVLVSKVWGKMTNCYSIDLHAKLFNSLEVVLTWTQQHPCWRGIHTLSLNTYSWMTPGCGPDLGIAAPTRLALSPNCRETWLKRTLLGWAGLSSVWAISSSYCLFMAAGTTWKRMLLPRIACLKMFCALESSSLCVCVDMSGLNNHSRDDESCIEEAFQTMRFQSPHYRASNTMLILSKPQPLSRSCHGRQHFIRVATQRRGAHPAPSHSSGIWQWNKLQSAWRSDNPTRRKRSEQLEKHKTTAEGQLQSLLFEAQVANVSLIDFDNTVVLLEETLLLGFPPALQTLHQQALRPDNDNTSSGYG</sequence>
<proteinExistence type="predicted"/>
<protein>
    <submittedName>
        <fullName evidence="1">Uncharacterized protein</fullName>
    </submittedName>
</protein>
<dbReference type="EMBL" id="SRLO01000106">
    <property type="protein sequence ID" value="TNN75163.1"/>
    <property type="molecule type" value="Genomic_DNA"/>
</dbReference>
<comment type="caution">
    <text evidence="1">The sequence shown here is derived from an EMBL/GenBank/DDBJ whole genome shotgun (WGS) entry which is preliminary data.</text>
</comment>
<dbReference type="Proteomes" id="UP000314294">
    <property type="component" value="Unassembled WGS sequence"/>
</dbReference>
<accession>A0A4Z2IDU2</accession>
<gene>
    <name evidence="1" type="ORF">EYF80_014573</name>
</gene>